<proteinExistence type="predicted"/>
<name>A0ABT3A997_9ALTE</name>
<evidence type="ECO:0000313" key="1">
    <source>
        <dbReference type="EMBL" id="MCV2885254.1"/>
    </source>
</evidence>
<comment type="caution">
    <text evidence="1">The sequence shown here is derived from an EMBL/GenBank/DDBJ whole genome shotgun (WGS) entry which is preliminary data.</text>
</comment>
<keyword evidence="2" id="KW-1185">Reference proteome</keyword>
<reference evidence="1 2" key="1">
    <citation type="submission" date="2022-10" db="EMBL/GenBank/DDBJ databases">
        <title>Aestuariibacter sp. AA17 isolated from Montipora capitata coral fragment.</title>
        <authorList>
            <person name="Emsley S.A."/>
            <person name="Pfannmuller K.M."/>
            <person name="Loughran R.M."/>
            <person name="Shlafstein M."/>
            <person name="Papke E."/>
            <person name="Saw J.H."/>
            <person name="Ushijima B."/>
            <person name="Videau P."/>
        </authorList>
    </citation>
    <scope>NUCLEOTIDE SEQUENCE [LARGE SCALE GENOMIC DNA]</scope>
    <source>
        <strain evidence="1 2">AA17</strain>
    </source>
</reference>
<dbReference type="EMBL" id="JAOWKX010000005">
    <property type="protein sequence ID" value="MCV2885254.1"/>
    <property type="molecule type" value="Genomic_DNA"/>
</dbReference>
<accession>A0ABT3A997</accession>
<organism evidence="1 2">
    <name type="scientific">Fluctibacter corallii</name>
    <dbReference type="NCBI Taxonomy" id="2984329"/>
    <lineage>
        <taxon>Bacteria</taxon>
        <taxon>Pseudomonadati</taxon>
        <taxon>Pseudomonadota</taxon>
        <taxon>Gammaproteobacteria</taxon>
        <taxon>Alteromonadales</taxon>
        <taxon>Alteromonadaceae</taxon>
        <taxon>Fluctibacter</taxon>
    </lineage>
</organism>
<gene>
    <name evidence="1" type="ORF">OE749_11175</name>
</gene>
<evidence type="ECO:0000313" key="2">
    <source>
        <dbReference type="Proteomes" id="UP001652504"/>
    </source>
</evidence>
<dbReference type="PROSITE" id="PS51257">
    <property type="entry name" value="PROKAR_LIPOPROTEIN"/>
    <property type="match status" value="1"/>
</dbReference>
<dbReference type="Proteomes" id="UP001652504">
    <property type="component" value="Unassembled WGS sequence"/>
</dbReference>
<dbReference type="RefSeq" id="WP_263712540.1">
    <property type="nucleotide sequence ID" value="NZ_JAOWKX010000005.1"/>
</dbReference>
<protein>
    <recommendedName>
        <fullName evidence="3">Lipoprotein</fullName>
    </recommendedName>
</protein>
<evidence type="ECO:0008006" key="3">
    <source>
        <dbReference type="Google" id="ProtNLM"/>
    </source>
</evidence>
<sequence>MNAKHTLLALSGAFSLLFVQGCASQQRPCEEILEVKRQQQECAKLKKVMQQKDYPQQALTAQKRFEEACLNLRYHRDEYDTICKGDQKPIGAPKPKKQDQ</sequence>